<dbReference type="EMBL" id="CACVBS010000053">
    <property type="protein sequence ID" value="CAA7266284.1"/>
    <property type="molecule type" value="Genomic_DNA"/>
</dbReference>
<proteinExistence type="predicted"/>
<dbReference type="Gene3D" id="3.80.10.10">
    <property type="entry name" value="Ribonuclease Inhibitor"/>
    <property type="match status" value="1"/>
</dbReference>
<dbReference type="Proteomes" id="UP000467700">
    <property type="component" value="Unassembled WGS sequence"/>
</dbReference>
<organism evidence="1 2">
    <name type="scientific">Cyclocybe aegerita</name>
    <name type="common">Black poplar mushroom</name>
    <name type="synonym">Agrocybe aegerita</name>
    <dbReference type="NCBI Taxonomy" id="1973307"/>
    <lineage>
        <taxon>Eukaryota</taxon>
        <taxon>Fungi</taxon>
        <taxon>Dikarya</taxon>
        <taxon>Basidiomycota</taxon>
        <taxon>Agaricomycotina</taxon>
        <taxon>Agaricomycetes</taxon>
        <taxon>Agaricomycetidae</taxon>
        <taxon>Agaricales</taxon>
        <taxon>Agaricineae</taxon>
        <taxon>Bolbitiaceae</taxon>
        <taxon>Cyclocybe</taxon>
    </lineage>
</organism>
<evidence type="ECO:0000313" key="1">
    <source>
        <dbReference type="EMBL" id="CAA7266284.1"/>
    </source>
</evidence>
<dbReference type="OrthoDB" id="2585512at2759"/>
<reference evidence="1 2" key="1">
    <citation type="submission" date="2020-01" db="EMBL/GenBank/DDBJ databases">
        <authorList>
            <person name="Gupta K D."/>
        </authorList>
    </citation>
    <scope>NUCLEOTIDE SEQUENCE [LARGE SCALE GENOMIC DNA]</scope>
</reference>
<evidence type="ECO:0000313" key="2">
    <source>
        <dbReference type="Proteomes" id="UP000467700"/>
    </source>
</evidence>
<gene>
    <name evidence="1" type="ORF">AAE3_LOCUS8400</name>
</gene>
<dbReference type="AlphaFoldDB" id="A0A8S0VXP3"/>
<protein>
    <recommendedName>
        <fullName evidence="3">F-box domain-containing protein</fullName>
    </recommendedName>
</protein>
<keyword evidence="2" id="KW-1185">Reference proteome</keyword>
<evidence type="ECO:0008006" key="3">
    <source>
        <dbReference type="Google" id="ProtNLM"/>
    </source>
</evidence>
<dbReference type="InterPro" id="IPR032675">
    <property type="entry name" value="LRR_dom_sf"/>
</dbReference>
<accession>A0A8S0VXP3</accession>
<name>A0A8S0VXP3_CYCAE</name>
<sequence length="462" mass="52094">MQFIDLPVEILPEVLNFVVKPQHLASACLVNKTFQTFAVPRLYARISIYSWHKEGKDKVVKLFDTLSRCAYLALLVRRLEIRDFPKAVTLLDSDLLQHVLRGIRNCTGLTSCIWTRDGSLNSEILEAFHYCPDLRELEFNGHNDGNYDPKLLLGITGLSRISIIMPSVMVLSQLEPWFSKMSDRLRNLTLICKSSRIVTDSVLETLALSLVNLDHLHLTGCPKVTHRGVWALVSTNQSGLKGLGLEGVSLAFDMNLFAKQCVASGSLSQLRAITLTVHHQIPLKAWVQGVIDLLSLSKIELFHIYSTGAFFESPLTDELWNHLVTTHSESLIRFSVHRMMIDMDAIHKICANCPNLEQLFVVVDPNYLDELADCLAHARKMRTIHINFPLEAFIDTVPILRPDRVLEVINKCSPTVVQFGCNAKVWQVVRQVVRASGELHTEAALAPYENPDIPEQFLVVRT</sequence>
<dbReference type="SUPFAM" id="SSF52047">
    <property type="entry name" value="RNI-like"/>
    <property type="match status" value="1"/>
</dbReference>
<comment type="caution">
    <text evidence="1">The sequence shown here is derived from an EMBL/GenBank/DDBJ whole genome shotgun (WGS) entry which is preliminary data.</text>
</comment>